<protein>
    <submittedName>
        <fullName evidence="2">Uncharacterized protein</fullName>
    </submittedName>
</protein>
<comment type="caution">
    <text evidence="2">The sequence shown here is derived from an EMBL/GenBank/DDBJ whole genome shotgun (WGS) entry which is preliminary data.</text>
</comment>
<evidence type="ECO:0000256" key="1">
    <source>
        <dbReference type="SAM" id="Phobius"/>
    </source>
</evidence>
<organism evidence="2 3">
    <name type="scientific">Dyella koreensis</name>
    <dbReference type="NCBI Taxonomy" id="311235"/>
    <lineage>
        <taxon>Bacteria</taxon>
        <taxon>Pseudomonadati</taxon>
        <taxon>Pseudomonadota</taxon>
        <taxon>Gammaproteobacteria</taxon>
        <taxon>Lysobacterales</taxon>
        <taxon>Rhodanobacteraceae</taxon>
        <taxon>Dyella</taxon>
    </lineage>
</organism>
<evidence type="ECO:0000313" key="3">
    <source>
        <dbReference type="Proteomes" id="UP001620408"/>
    </source>
</evidence>
<feature type="transmembrane region" description="Helical" evidence="1">
    <location>
        <begin position="43"/>
        <end position="61"/>
    </location>
</feature>
<dbReference type="RefSeq" id="WP_379987620.1">
    <property type="nucleotide sequence ID" value="NZ_JADIKD010000005.1"/>
</dbReference>
<name>A0ABW8JZA6_9GAMM</name>
<proteinExistence type="predicted"/>
<feature type="transmembrane region" description="Helical" evidence="1">
    <location>
        <begin position="122"/>
        <end position="142"/>
    </location>
</feature>
<dbReference type="EMBL" id="JADIKD010000005">
    <property type="protein sequence ID" value="MFK2915988.1"/>
    <property type="molecule type" value="Genomic_DNA"/>
</dbReference>
<feature type="transmembrane region" description="Helical" evidence="1">
    <location>
        <begin position="21"/>
        <end position="37"/>
    </location>
</feature>
<keyword evidence="1" id="KW-1133">Transmembrane helix</keyword>
<keyword evidence="3" id="KW-1185">Reference proteome</keyword>
<feature type="transmembrane region" description="Helical" evidence="1">
    <location>
        <begin position="73"/>
        <end position="92"/>
    </location>
</feature>
<gene>
    <name evidence="2" type="ORF">ISS97_01825</name>
</gene>
<evidence type="ECO:0000313" key="2">
    <source>
        <dbReference type="EMBL" id="MFK2915988.1"/>
    </source>
</evidence>
<keyword evidence="1" id="KW-0812">Transmembrane</keyword>
<accession>A0ABW8JZA6</accession>
<reference evidence="2 3" key="1">
    <citation type="submission" date="2020-10" db="EMBL/GenBank/DDBJ databases">
        <title>Phylogeny of dyella-like bacteria.</title>
        <authorList>
            <person name="Fu J."/>
        </authorList>
    </citation>
    <scope>NUCLEOTIDE SEQUENCE [LARGE SCALE GENOMIC DNA]</scope>
    <source>
        <strain evidence="2 3">BB4</strain>
    </source>
</reference>
<keyword evidence="1" id="KW-0472">Membrane</keyword>
<dbReference type="Proteomes" id="UP001620408">
    <property type="component" value="Unassembled WGS sequence"/>
</dbReference>
<sequence length="158" mass="17787">MFLKVRRNAANSGQGFAAWRIALWLLLLLAAFGGVQYLRYAQYPYLVGAFAVIVVCVGCILRQEWARQAMRVLAVLLALWSLVTGGLMLAQWGQFEQARQAAQAQPQLAELATMMIEHAKRIYQIVLVIKAIAVPVLLWLAWQLGLPTVRKEFHTRPV</sequence>